<evidence type="ECO:0000256" key="7">
    <source>
        <dbReference type="SAM" id="MobiDB-lite"/>
    </source>
</evidence>
<organism evidence="10 11">
    <name type="scientific">Thermanaerothrix solaris</name>
    <dbReference type="NCBI Taxonomy" id="3058434"/>
    <lineage>
        <taxon>Bacteria</taxon>
        <taxon>Bacillati</taxon>
        <taxon>Chloroflexota</taxon>
        <taxon>Anaerolineae</taxon>
        <taxon>Anaerolineales</taxon>
        <taxon>Anaerolineaceae</taxon>
        <taxon>Thermanaerothrix</taxon>
    </lineage>
</organism>
<keyword evidence="1 5" id="KW-0963">Cytoplasm</keyword>
<dbReference type="GO" id="GO:0008855">
    <property type="term" value="F:exodeoxyribonuclease VII activity"/>
    <property type="evidence" value="ECO:0007669"/>
    <property type="project" value="UniProtKB-EC"/>
</dbReference>
<evidence type="ECO:0000256" key="4">
    <source>
        <dbReference type="ARBA" id="ARBA00022839"/>
    </source>
</evidence>
<feature type="compositionally biased region" description="Basic and acidic residues" evidence="7">
    <location>
        <begin position="417"/>
        <end position="431"/>
    </location>
</feature>
<proteinExistence type="inferred from homology"/>
<evidence type="ECO:0000256" key="2">
    <source>
        <dbReference type="ARBA" id="ARBA00022722"/>
    </source>
</evidence>
<evidence type="ECO:0000313" key="10">
    <source>
        <dbReference type="EMBL" id="MDT8898306.1"/>
    </source>
</evidence>
<dbReference type="NCBIfam" id="TIGR00237">
    <property type="entry name" value="xseA"/>
    <property type="match status" value="1"/>
</dbReference>
<comment type="subunit">
    <text evidence="5">Heterooligomer composed of large and small subunits.</text>
</comment>
<keyword evidence="3 5" id="KW-0378">Hydrolase</keyword>
<dbReference type="Pfam" id="PF13742">
    <property type="entry name" value="tRNA_anti_2"/>
    <property type="match status" value="1"/>
</dbReference>
<dbReference type="HAMAP" id="MF_00378">
    <property type="entry name" value="Exonuc_7_L"/>
    <property type="match status" value="1"/>
</dbReference>
<evidence type="ECO:0000256" key="6">
    <source>
        <dbReference type="RuleBase" id="RU004355"/>
    </source>
</evidence>
<keyword evidence="11" id="KW-1185">Reference proteome</keyword>
<sequence>MELEQLNLFPRAALSVSDLTQYLRTLLESDDLLQDVWVQGEISNLSRPTSGHIYFTLKDEYAALRCVIWRAQAQRLRVALQNGLAVEAHGYISLYERDGQYQLYVDALRLAGEGALFQEFLRLKARLEAEGLFEPARKRPIPAFPRRIGLVTSPTGAALQDMLNIIRQRYPLVEVVLAPVSVQGDEAAGEVVRAIADLNRRAQPSVIIVARGGGSLEDLWAFNDERVVRAIAASQAPVITGIGHETDFTLADFAADLRAPTPSAAAMAATPDGMELRHKVRQLERRLASALEARVQDEMHRLVLLRQQLERLSPLRRVREDRQRLDYLSTWAAHHIISGLHLRRLRLESLDARLESLNPRAVLARGYAILQRPDGQVVQWVAQAQCGETLHAHLADGYLVTRVESLHPHSTSPADGGSHDGDLESRGITHL</sequence>
<dbReference type="PANTHER" id="PTHR30008:SF0">
    <property type="entry name" value="EXODEOXYRIBONUCLEASE 7 LARGE SUBUNIT"/>
    <property type="match status" value="1"/>
</dbReference>
<dbReference type="InterPro" id="IPR025824">
    <property type="entry name" value="OB-fold_nuc-bd_dom"/>
</dbReference>
<feature type="domain" description="Exonuclease VII large subunit C-terminal" evidence="8">
    <location>
        <begin position="132"/>
        <end position="330"/>
    </location>
</feature>
<evidence type="ECO:0000259" key="9">
    <source>
        <dbReference type="Pfam" id="PF13742"/>
    </source>
</evidence>
<dbReference type="EMBL" id="JAUHMF010000002">
    <property type="protein sequence ID" value="MDT8898306.1"/>
    <property type="molecule type" value="Genomic_DNA"/>
</dbReference>
<gene>
    <name evidence="5 10" type="primary">xseA</name>
    <name evidence="10" type="ORF">QYE77_08500</name>
</gene>
<dbReference type="InterPro" id="IPR003753">
    <property type="entry name" value="Exonuc_VII_L"/>
</dbReference>
<evidence type="ECO:0000256" key="1">
    <source>
        <dbReference type="ARBA" id="ARBA00022490"/>
    </source>
</evidence>
<keyword evidence="4 5" id="KW-0269">Exonuclease</keyword>
<feature type="region of interest" description="Disordered" evidence="7">
    <location>
        <begin position="407"/>
        <end position="431"/>
    </location>
</feature>
<dbReference type="Proteomes" id="UP001254165">
    <property type="component" value="Unassembled WGS sequence"/>
</dbReference>
<keyword evidence="2 5" id="KW-0540">Nuclease</keyword>
<comment type="subcellular location">
    <subcellularLocation>
        <location evidence="5 6">Cytoplasm</location>
    </subcellularLocation>
</comment>
<comment type="function">
    <text evidence="5">Bidirectionally degrades single-stranded DNA into large acid-insoluble oligonucleotides, which are then degraded further into small acid-soluble oligonucleotides.</text>
</comment>
<name>A0ABU3NN85_9CHLR</name>
<comment type="caution">
    <text evidence="10">The sequence shown here is derived from an EMBL/GenBank/DDBJ whole genome shotgun (WGS) entry which is preliminary data.</text>
</comment>
<dbReference type="RefSeq" id="WP_315624965.1">
    <property type="nucleotide sequence ID" value="NZ_JAUHMF010000002.1"/>
</dbReference>
<dbReference type="InterPro" id="IPR020579">
    <property type="entry name" value="Exonuc_VII_lsu_C"/>
</dbReference>
<protein>
    <recommendedName>
        <fullName evidence="5">Exodeoxyribonuclease 7 large subunit</fullName>
        <ecNumber evidence="5">3.1.11.6</ecNumber>
    </recommendedName>
    <alternativeName>
        <fullName evidence="5">Exodeoxyribonuclease VII large subunit</fullName>
        <shortName evidence="5">Exonuclease VII large subunit</shortName>
    </alternativeName>
</protein>
<dbReference type="PANTHER" id="PTHR30008">
    <property type="entry name" value="EXODEOXYRIBONUCLEASE 7 LARGE SUBUNIT"/>
    <property type="match status" value="1"/>
</dbReference>
<evidence type="ECO:0000256" key="5">
    <source>
        <dbReference type="HAMAP-Rule" id="MF_00378"/>
    </source>
</evidence>
<reference evidence="10 11" key="1">
    <citation type="submission" date="2023-07" db="EMBL/GenBank/DDBJ databases">
        <title>Novel species of Thermanaerothrix with wide hydrolytic capabilities.</title>
        <authorList>
            <person name="Zayulina K.S."/>
            <person name="Podosokorskaya O.A."/>
            <person name="Elcheninov A.G."/>
        </authorList>
    </citation>
    <scope>NUCLEOTIDE SEQUENCE [LARGE SCALE GENOMIC DNA]</scope>
    <source>
        <strain evidence="10 11">4228-RoL</strain>
    </source>
</reference>
<evidence type="ECO:0000259" key="8">
    <source>
        <dbReference type="Pfam" id="PF02601"/>
    </source>
</evidence>
<accession>A0ABU3NN85</accession>
<evidence type="ECO:0000256" key="3">
    <source>
        <dbReference type="ARBA" id="ARBA00022801"/>
    </source>
</evidence>
<comment type="catalytic activity">
    <reaction evidence="5 6">
        <text>Exonucleolytic cleavage in either 5'- to 3'- or 3'- to 5'-direction to yield nucleoside 5'-phosphates.</text>
        <dbReference type="EC" id="3.1.11.6"/>
    </reaction>
</comment>
<dbReference type="CDD" id="cd04489">
    <property type="entry name" value="ExoVII_LU_OBF"/>
    <property type="match status" value="1"/>
</dbReference>
<dbReference type="EC" id="3.1.11.6" evidence="5"/>
<feature type="domain" description="OB-fold nucleic acid binding" evidence="9">
    <location>
        <begin position="14"/>
        <end position="108"/>
    </location>
</feature>
<evidence type="ECO:0000313" key="11">
    <source>
        <dbReference type="Proteomes" id="UP001254165"/>
    </source>
</evidence>
<comment type="similarity">
    <text evidence="5 6">Belongs to the XseA family.</text>
</comment>
<dbReference type="Pfam" id="PF02601">
    <property type="entry name" value="Exonuc_VII_L"/>
    <property type="match status" value="1"/>
</dbReference>